<name>A0AAW2TVZ0_SESRA</name>
<proteinExistence type="predicted"/>
<reference evidence="1" key="1">
    <citation type="submission" date="2020-06" db="EMBL/GenBank/DDBJ databases">
        <authorList>
            <person name="Li T."/>
            <person name="Hu X."/>
            <person name="Zhang T."/>
            <person name="Song X."/>
            <person name="Zhang H."/>
            <person name="Dai N."/>
            <person name="Sheng W."/>
            <person name="Hou X."/>
            <person name="Wei L."/>
        </authorList>
    </citation>
    <scope>NUCLEOTIDE SEQUENCE</scope>
    <source>
        <strain evidence="1">G02</strain>
        <tissue evidence="1">Leaf</tissue>
    </source>
</reference>
<accession>A0AAW2TVZ0</accession>
<dbReference type="AlphaFoldDB" id="A0AAW2TVZ0"/>
<dbReference type="EMBL" id="JACGWJ010000007">
    <property type="protein sequence ID" value="KAL0408450.1"/>
    <property type="molecule type" value="Genomic_DNA"/>
</dbReference>
<organism evidence="1">
    <name type="scientific">Sesamum radiatum</name>
    <name type="common">Black benniseed</name>
    <dbReference type="NCBI Taxonomy" id="300843"/>
    <lineage>
        <taxon>Eukaryota</taxon>
        <taxon>Viridiplantae</taxon>
        <taxon>Streptophyta</taxon>
        <taxon>Embryophyta</taxon>
        <taxon>Tracheophyta</taxon>
        <taxon>Spermatophyta</taxon>
        <taxon>Magnoliopsida</taxon>
        <taxon>eudicotyledons</taxon>
        <taxon>Gunneridae</taxon>
        <taxon>Pentapetalae</taxon>
        <taxon>asterids</taxon>
        <taxon>lamiids</taxon>
        <taxon>Lamiales</taxon>
        <taxon>Pedaliaceae</taxon>
        <taxon>Sesamum</taxon>
    </lineage>
</organism>
<reference evidence="1" key="2">
    <citation type="journal article" date="2024" name="Plant">
        <title>Genomic evolution and insights into agronomic trait innovations of Sesamum species.</title>
        <authorList>
            <person name="Miao H."/>
            <person name="Wang L."/>
            <person name="Qu L."/>
            <person name="Liu H."/>
            <person name="Sun Y."/>
            <person name="Le M."/>
            <person name="Wang Q."/>
            <person name="Wei S."/>
            <person name="Zheng Y."/>
            <person name="Lin W."/>
            <person name="Duan Y."/>
            <person name="Cao H."/>
            <person name="Xiong S."/>
            <person name="Wang X."/>
            <person name="Wei L."/>
            <person name="Li C."/>
            <person name="Ma Q."/>
            <person name="Ju M."/>
            <person name="Zhao R."/>
            <person name="Li G."/>
            <person name="Mu C."/>
            <person name="Tian Q."/>
            <person name="Mei H."/>
            <person name="Zhang T."/>
            <person name="Gao T."/>
            <person name="Zhang H."/>
        </authorList>
    </citation>
    <scope>NUCLEOTIDE SEQUENCE</scope>
    <source>
        <strain evidence="1">G02</strain>
    </source>
</reference>
<comment type="caution">
    <text evidence="1">The sequence shown here is derived from an EMBL/GenBank/DDBJ whole genome shotgun (WGS) entry which is preliminary data.</text>
</comment>
<evidence type="ECO:0008006" key="2">
    <source>
        <dbReference type="Google" id="ProtNLM"/>
    </source>
</evidence>
<sequence length="313" mass="36258">MTAGQKVIQQQLQSMMEQIQSYNRNKSTLGEGPSLIAERIPSSSHSPTHLYTDPVPTVPHNHLTNLARVEFPRFNGDEPRAWVRKCLRYFQIIYTVLEDQKVHLASIHLDGRAELWFQSLIEGKEVPTWNHFVQAVYERVRWYEDLKAQVTIYNPEFSESYYVHCFISGLRDDIKSAVLSLRPTHFQHAVSLAINQERTVDAILKRASNLPKTWPNTRTLINPKPLNTYPPLPKPNNLPLRLPRPPEQSTRRLLTEAEMQARRAKNLYYNCDEIFKPGHKCKQLLMYCIMTEEEAADLEQSFGDGGGVKMMWI</sequence>
<gene>
    <name evidence="1" type="ORF">Sradi_1779400</name>
</gene>
<protein>
    <recommendedName>
        <fullName evidence="2">Retrotransposon gag domain-containing protein</fullName>
    </recommendedName>
</protein>
<evidence type="ECO:0000313" key="1">
    <source>
        <dbReference type="EMBL" id="KAL0408450.1"/>
    </source>
</evidence>